<sequence>MDIQSVKIDLIHWLTQLQDKSLLKQLQVLKEEQESSFELSEEHQKELNSRLEKYENGEMKFSQWDDVKERIRSRAKNAL</sequence>
<dbReference type="InterPro" id="IPR013406">
    <property type="entry name" value="CHP02574_addiction_mod"/>
</dbReference>
<evidence type="ECO:0000313" key="2">
    <source>
        <dbReference type="Proteomes" id="UP000248882"/>
    </source>
</evidence>
<organism evidence="1 2">
    <name type="scientific">Algoriphagus chordae</name>
    <dbReference type="NCBI Taxonomy" id="237019"/>
    <lineage>
        <taxon>Bacteria</taxon>
        <taxon>Pseudomonadati</taxon>
        <taxon>Bacteroidota</taxon>
        <taxon>Cytophagia</taxon>
        <taxon>Cytophagales</taxon>
        <taxon>Cyclobacteriaceae</taxon>
        <taxon>Algoriphagus</taxon>
    </lineage>
</organism>
<accession>A0A2W7QGE8</accession>
<evidence type="ECO:0000313" key="1">
    <source>
        <dbReference type="EMBL" id="PZX47598.1"/>
    </source>
</evidence>
<dbReference type="Proteomes" id="UP000248882">
    <property type="component" value="Unassembled WGS sequence"/>
</dbReference>
<dbReference type="EMBL" id="QKZT01000024">
    <property type="protein sequence ID" value="PZX47598.1"/>
    <property type="molecule type" value="Genomic_DNA"/>
</dbReference>
<name>A0A2W7QGE8_9BACT</name>
<dbReference type="NCBIfam" id="TIGR02574">
    <property type="entry name" value="stabl_TIGR02574"/>
    <property type="match status" value="1"/>
</dbReference>
<protein>
    <submittedName>
        <fullName evidence="1">Putative addiction module component (TIGR02574 family)</fullName>
    </submittedName>
</protein>
<dbReference type="RefSeq" id="WP_111322619.1">
    <property type="nucleotide sequence ID" value="NZ_QKZT01000024.1"/>
</dbReference>
<comment type="caution">
    <text evidence="1">The sequence shown here is derived from an EMBL/GenBank/DDBJ whole genome shotgun (WGS) entry which is preliminary data.</text>
</comment>
<keyword evidence="2" id="KW-1185">Reference proteome</keyword>
<gene>
    <name evidence="1" type="ORF">LV85_03947</name>
</gene>
<proteinExistence type="predicted"/>
<reference evidence="1 2" key="1">
    <citation type="submission" date="2018-06" db="EMBL/GenBank/DDBJ databases">
        <title>Genomic Encyclopedia of Archaeal and Bacterial Type Strains, Phase II (KMG-II): from individual species to whole genera.</title>
        <authorList>
            <person name="Goeker M."/>
        </authorList>
    </citation>
    <scope>NUCLEOTIDE SEQUENCE [LARGE SCALE GENOMIC DNA]</scope>
    <source>
        <strain evidence="1 2">DSM 19830</strain>
    </source>
</reference>
<dbReference type="OrthoDB" id="982589at2"/>
<dbReference type="Pfam" id="PF09720">
    <property type="entry name" value="Unstab_antitox"/>
    <property type="match status" value="1"/>
</dbReference>
<dbReference type="AlphaFoldDB" id="A0A2W7QGE8"/>